<accession>A0A6A7C5A9</accession>
<proteinExistence type="predicted"/>
<dbReference type="PANTHER" id="PTHR42470">
    <property type="entry name" value="VAST DOMAIN-CONTAINING PROTEIN"/>
    <property type="match status" value="1"/>
</dbReference>
<sequence>MKRGPSDDALARADGNQKRQRTHIQSPDLHIGNQDHLANANGDNACAIDYFAQHGKWPDNVASAVSSLEISAEELESERRDPKQPSYQDDEYDELLAGMGSYLKDHELGLTEASLALCENFLTQKRKVPGNTLFRDDIFDHTQFRLEIANEGWILREIAPLLIPSPIRLAIFGATNLECVSELVNGVWDMCNSLTRPPPEPGYTIGFLDLSFNSRGCKLLPFVGKCSETSHFKATADVFFPFLTCEVDCSTYGLYYSRRRNAHSMTLAVRGVVELFRLVNREKEVDREILGWSAELERDILVISGHYAVINGPTQEYYRHKVLSLPWRGQKWLPYQFFTNLHHDWIPKHYERICSAIDDLPNGVNFGLDDDFEKELPM</sequence>
<feature type="region of interest" description="Disordered" evidence="1">
    <location>
        <begin position="1"/>
        <end position="25"/>
    </location>
</feature>
<dbReference type="PANTHER" id="PTHR42470:SF2">
    <property type="match status" value="1"/>
</dbReference>
<evidence type="ECO:0000313" key="3">
    <source>
        <dbReference type="EMBL" id="KAF2862691.1"/>
    </source>
</evidence>
<dbReference type="InterPro" id="IPR057684">
    <property type="entry name" value="DUF7924"/>
</dbReference>
<evidence type="ECO:0000313" key="4">
    <source>
        <dbReference type="Proteomes" id="UP000799421"/>
    </source>
</evidence>
<evidence type="ECO:0000259" key="2">
    <source>
        <dbReference type="Pfam" id="PF25545"/>
    </source>
</evidence>
<evidence type="ECO:0000256" key="1">
    <source>
        <dbReference type="SAM" id="MobiDB-lite"/>
    </source>
</evidence>
<organism evidence="3 4">
    <name type="scientific">Piedraia hortae CBS 480.64</name>
    <dbReference type="NCBI Taxonomy" id="1314780"/>
    <lineage>
        <taxon>Eukaryota</taxon>
        <taxon>Fungi</taxon>
        <taxon>Dikarya</taxon>
        <taxon>Ascomycota</taxon>
        <taxon>Pezizomycotina</taxon>
        <taxon>Dothideomycetes</taxon>
        <taxon>Dothideomycetidae</taxon>
        <taxon>Capnodiales</taxon>
        <taxon>Piedraiaceae</taxon>
        <taxon>Piedraia</taxon>
    </lineage>
</organism>
<name>A0A6A7C5A9_9PEZI</name>
<feature type="compositionally biased region" description="Basic and acidic residues" evidence="1">
    <location>
        <begin position="1"/>
        <end position="17"/>
    </location>
</feature>
<dbReference type="AlphaFoldDB" id="A0A6A7C5A9"/>
<feature type="domain" description="DUF7924" evidence="2">
    <location>
        <begin position="139"/>
        <end position="357"/>
    </location>
</feature>
<keyword evidence="4" id="KW-1185">Reference proteome</keyword>
<dbReference type="Pfam" id="PF25545">
    <property type="entry name" value="DUF7924"/>
    <property type="match status" value="1"/>
</dbReference>
<dbReference type="EMBL" id="MU005964">
    <property type="protein sequence ID" value="KAF2862691.1"/>
    <property type="molecule type" value="Genomic_DNA"/>
</dbReference>
<gene>
    <name evidence="3" type="ORF">K470DRAFT_255617</name>
</gene>
<reference evidence="3" key="1">
    <citation type="journal article" date="2020" name="Stud. Mycol.">
        <title>101 Dothideomycetes genomes: a test case for predicting lifestyles and emergence of pathogens.</title>
        <authorList>
            <person name="Haridas S."/>
            <person name="Albert R."/>
            <person name="Binder M."/>
            <person name="Bloem J."/>
            <person name="Labutti K."/>
            <person name="Salamov A."/>
            <person name="Andreopoulos B."/>
            <person name="Baker S."/>
            <person name="Barry K."/>
            <person name="Bills G."/>
            <person name="Bluhm B."/>
            <person name="Cannon C."/>
            <person name="Castanera R."/>
            <person name="Culley D."/>
            <person name="Daum C."/>
            <person name="Ezra D."/>
            <person name="Gonzalez J."/>
            <person name="Henrissat B."/>
            <person name="Kuo A."/>
            <person name="Liang C."/>
            <person name="Lipzen A."/>
            <person name="Lutzoni F."/>
            <person name="Magnuson J."/>
            <person name="Mondo S."/>
            <person name="Nolan M."/>
            <person name="Ohm R."/>
            <person name="Pangilinan J."/>
            <person name="Park H.-J."/>
            <person name="Ramirez L."/>
            <person name="Alfaro M."/>
            <person name="Sun H."/>
            <person name="Tritt A."/>
            <person name="Yoshinaga Y."/>
            <person name="Zwiers L.-H."/>
            <person name="Turgeon B."/>
            <person name="Goodwin S."/>
            <person name="Spatafora J."/>
            <person name="Crous P."/>
            <person name="Grigoriev I."/>
        </authorList>
    </citation>
    <scope>NUCLEOTIDE SEQUENCE</scope>
    <source>
        <strain evidence="3">CBS 480.64</strain>
    </source>
</reference>
<dbReference type="OrthoDB" id="5132737at2759"/>
<dbReference type="Proteomes" id="UP000799421">
    <property type="component" value="Unassembled WGS sequence"/>
</dbReference>
<protein>
    <recommendedName>
        <fullName evidence="2">DUF7924 domain-containing protein</fullName>
    </recommendedName>
</protein>